<keyword evidence="3" id="KW-1185">Reference proteome</keyword>
<keyword evidence="1" id="KW-1133">Transmembrane helix</keyword>
<dbReference type="WBParaSite" id="TCLT_0000012801-mRNA-1">
    <property type="protein sequence ID" value="TCLT_0000012801-mRNA-1"/>
    <property type="gene ID" value="TCLT_0000012801"/>
</dbReference>
<dbReference type="STRING" id="103827.A0A0N5CJC8"/>
<keyword evidence="1" id="KW-0472">Membrane</keyword>
<evidence type="ECO:0000313" key="4">
    <source>
        <dbReference type="WBParaSite" id="TCLT_0000012801-mRNA-1"/>
    </source>
</evidence>
<accession>A0A0N5CJC8</accession>
<dbReference type="EMBL" id="UYYF01000008">
    <property type="protein sequence ID" value="VDM94973.1"/>
    <property type="molecule type" value="Genomic_DNA"/>
</dbReference>
<organism evidence="4">
    <name type="scientific">Thelazia callipaeda</name>
    <name type="common">Oriental eyeworm</name>
    <name type="synonym">Parasitic nematode</name>
    <dbReference type="NCBI Taxonomy" id="103827"/>
    <lineage>
        <taxon>Eukaryota</taxon>
        <taxon>Metazoa</taxon>
        <taxon>Ecdysozoa</taxon>
        <taxon>Nematoda</taxon>
        <taxon>Chromadorea</taxon>
        <taxon>Rhabditida</taxon>
        <taxon>Spirurina</taxon>
        <taxon>Spiruromorpha</taxon>
        <taxon>Thelazioidea</taxon>
        <taxon>Thelaziidae</taxon>
        <taxon>Thelazia</taxon>
    </lineage>
</organism>
<dbReference type="OrthoDB" id="5870644at2759"/>
<dbReference type="AlphaFoldDB" id="A0A0N5CJC8"/>
<evidence type="ECO:0000313" key="3">
    <source>
        <dbReference type="Proteomes" id="UP000276776"/>
    </source>
</evidence>
<feature type="transmembrane region" description="Helical" evidence="1">
    <location>
        <begin position="81"/>
        <end position="101"/>
    </location>
</feature>
<protein>
    <submittedName>
        <fullName evidence="4">TSL-kinase interacting protein 1</fullName>
    </submittedName>
</protein>
<evidence type="ECO:0000256" key="1">
    <source>
        <dbReference type="SAM" id="Phobius"/>
    </source>
</evidence>
<reference evidence="4" key="1">
    <citation type="submission" date="2017-02" db="UniProtKB">
        <authorList>
            <consortium name="WormBaseParasite"/>
        </authorList>
    </citation>
    <scope>IDENTIFICATION</scope>
</reference>
<sequence>MMLSHIGEERCSSSSLLDLVLYAESGECSGSKSVNNNYGTVLSHMKRKYCKSGNCSDDSPQKLLQTLQEKFTSLKRFRNVLILRGMFFPFHHLSTFFAVSFPSTFFCLAYRLCIEDE</sequence>
<dbReference type="OMA" id="FMREFIT"/>
<reference evidence="2 3" key="2">
    <citation type="submission" date="2018-11" db="EMBL/GenBank/DDBJ databases">
        <authorList>
            <consortium name="Pathogen Informatics"/>
        </authorList>
    </citation>
    <scope>NUCLEOTIDE SEQUENCE [LARGE SCALE GENOMIC DNA]</scope>
</reference>
<proteinExistence type="predicted"/>
<name>A0A0N5CJC8_THECL</name>
<keyword evidence="1" id="KW-0812">Transmembrane</keyword>
<evidence type="ECO:0000313" key="2">
    <source>
        <dbReference type="EMBL" id="VDM94973.1"/>
    </source>
</evidence>
<gene>
    <name evidence="2" type="ORF">TCLT_LOCUS129</name>
</gene>
<dbReference type="Proteomes" id="UP000276776">
    <property type="component" value="Unassembled WGS sequence"/>
</dbReference>